<evidence type="ECO:0000256" key="5">
    <source>
        <dbReference type="ARBA" id="ARBA00023136"/>
    </source>
</evidence>
<keyword evidence="2" id="KW-0602">Photosynthesis</keyword>
<keyword evidence="8" id="KW-0150">Chloroplast</keyword>
<name>A0A386B156_9CHLO</name>
<accession>A0A386B156</accession>
<comment type="subcellular location">
    <subcellularLocation>
        <location evidence="1">Membrane</location>
        <topology evidence="1">Single-pass membrane protein</topology>
    </subcellularLocation>
</comment>
<sequence length="33" mass="3755">MNSQIFFQLFSLFAVVTAGPLVILLLVFNNRKL</sequence>
<organism evidence="8">
    <name type="scientific">Pseudocodium devriesii</name>
    <dbReference type="NCBI Taxonomy" id="453070"/>
    <lineage>
        <taxon>Eukaryota</taxon>
        <taxon>Viridiplantae</taxon>
        <taxon>Chlorophyta</taxon>
        <taxon>core chlorophytes</taxon>
        <taxon>Ulvophyceae</taxon>
        <taxon>TCBD clade</taxon>
        <taxon>Bryopsidales</taxon>
        <taxon>Halimedineae</taxon>
        <taxon>Halimedaceae</taxon>
        <taxon>Pseudocodieae</taxon>
        <taxon>Pseudocodium</taxon>
    </lineage>
</organism>
<evidence type="ECO:0000256" key="2">
    <source>
        <dbReference type="ARBA" id="ARBA00022531"/>
    </source>
</evidence>
<evidence type="ECO:0000256" key="7">
    <source>
        <dbReference type="SAM" id="Phobius"/>
    </source>
</evidence>
<geneLocation type="chloroplast" evidence="8"/>
<gene>
    <name evidence="8" type="primary">psb30</name>
</gene>
<dbReference type="GeneID" id="38279304"/>
<evidence type="ECO:0000256" key="3">
    <source>
        <dbReference type="ARBA" id="ARBA00022692"/>
    </source>
</evidence>
<protein>
    <submittedName>
        <fullName evidence="8">Photosystem II protein psb30</fullName>
    </submittedName>
</protein>
<evidence type="ECO:0000256" key="6">
    <source>
        <dbReference type="ARBA" id="ARBA00023276"/>
    </source>
</evidence>
<evidence type="ECO:0000256" key="1">
    <source>
        <dbReference type="ARBA" id="ARBA00004167"/>
    </source>
</evidence>
<evidence type="ECO:0000313" key="8">
    <source>
        <dbReference type="EMBL" id="AYC65431.1"/>
    </source>
</evidence>
<reference evidence="8" key="1">
    <citation type="submission" date="2018-07" db="EMBL/GenBank/DDBJ databases">
        <authorList>
            <person name="Quirk P.G."/>
            <person name="Krulwich T.A."/>
        </authorList>
    </citation>
    <scope>NUCLEOTIDE SEQUENCE</scope>
</reference>
<dbReference type="RefSeq" id="YP_009519393.1">
    <property type="nucleotide sequence ID" value="NC_039525.1"/>
</dbReference>
<dbReference type="NCBIfam" id="NF010239">
    <property type="entry name" value="PRK13686.1"/>
    <property type="match status" value="1"/>
</dbReference>
<keyword evidence="5 7" id="KW-0472">Membrane</keyword>
<dbReference type="GO" id="GO:0009523">
    <property type="term" value="C:photosystem II"/>
    <property type="evidence" value="ECO:0007669"/>
    <property type="project" value="UniProtKB-KW"/>
</dbReference>
<proteinExistence type="predicted"/>
<evidence type="ECO:0000256" key="4">
    <source>
        <dbReference type="ARBA" id="ARBA00022989"/>
    </source>
</evidence>
<dbReference type="AlphaFoldDB" id="A0A386B156"/>
<dbReference type="InterPro" id="IPR010284">
    <property type="entry name" value="PSII_Ycf12_core-subunit"/>
</dbReference>
<keyword evidence="3 7" id="KW-0812">Transmembrane</keyword>
<dbReference type="GO" id="GO:0015979">
    <property type="term" value="P:photosynthesis"/>
    <property type="evidence" value="ECO:0007669"/>
    <property type="project" value="UniProtKB-KW"/>
</dbReference>
<dbReference type="Pfam" id="PF05969">
    <property type="entry name" value="PSII_Ycf12"/>
    <property type="match status" value="1"/>
</dbReference>
<keyword evidence="8" id="KW-0934">Plastid</keyword>
<dbReference type="EMBL" id="MH591109">
    <property type="protein sequence ID" value="AYC65431.1"/>
    <property type="molecule type" value="Genomic_DNA"/>
</dbReference>
<keyword evidence="6" id="KW-0604">Photosystem II</keyword>
<feature type="transmembrane region" description="Helical" evidence="7">
    <location>
        <begin position="6"/>
        <end position="28"/>
    </location>
</feature>
<keyword evidence="4 7" id="KW-1133">Transmembrane helix</keyword>
<reference evidence="8" key="2">
    <citation type="journal article" date="2019" name="Mol. Phylogenet. Evol.">
        <title>Reassessment of the classification of bryopsidales (chlorophyta) based on chloroplast phylogenomic analyses.</title>
        <authorList>
            <person name="Cremen M.C."/>
            <person name="Leliaert F."/>
            <person name="West J."/>
            <person name="Lam D.W."/>
            <person name="Shimada S."/>
            <person name="Lopez-Bautista J.M."/>
            <person name="Verbruggen H."/>
        </authorList>
    </citation>
    <scope>NUCLEOTIDE SEQUENCE</scope>
</reference>